<name>A0AAV7DTJ7_ARIFI</name>
<gene>
    <name evidence="2" type="ORF">H6P81_021469</name>
</gene>
<feature type="region of interest" description="Disordered" evidence="1">
    <location>
        <begin position="150"/>
        <end position="169"/>
    </location>
</feature>
<evidence type="ECO:0000256" key="1">
    <source>
        <dbReference type="SAM" id="MobiDB-lite"/>
    </source>
</evidence>
<keyword evidence="3" id="KW-1185">Reference proteome</keyword>
<feature type="compositionally biased region" description="Low complexity" evidence="1">
    <location>
        <begin position="198"/>
        <end position="209"/>
    </location>
</feature>
<dbReference type="EMBL" id="JAINDJ010000053">
    <property type="protein sequence ID" value="KAG9438597.1"/>
    <property type="molecule type" value="Genomic_DNA"/>
</dbReference>
<comment type="caution">
    <text evidence="2">The sequence shown here is derived from an EMBL/GenBank/DDBJ whole genome shotgun (WGS) entry which is preliminary data.</text>
</comment>
<evidence type="ECO:0000313" key="2">
    <source>
        <dbReference type="EMBL" id="KAG9438597.1"/>
    </source>
</evidence>
<feature type="region of interest" description="Disordered" evidence="1">
    <location>
        <begin position="182"/>
        <end position="209"/>
    </location>
</feature>
<sequence length="303" mass="33480">MTQAFGYLKRVIVTPRRLPAALVEFLHFDIQSTGQKSHCAEHPQGPSQCFVLIKQPDSPCPHSVLSRLFDAGRPPKGPLPVPPRRASLTTRLAAGAARAVHRQPTGSGLGPPCPAPEPILFPGCSPWRPDAVMSTTRRGMHSVLRIFKGRRAHRTPRRRGGALSSRWTLPPAEPLPVVGRLLNRKDNSSPRPPPTPPDSLTLPPTATPPFRNFNPIPFRGSRMHAYLTGFPRLLGSTNPCASAAHMEPFPLRLQSSHLNICYYHQDLHRRPPAQAQALRFSCSQPGLLLIEAWLLPRRPVWVA</sequence>
<protein>
    <submittedName>
        <fullName evidence="2">Uncharacterized protein</fullName>
    </submittedName>
</protein>
<feature type="compositionally biased region" description="Basic residues" evidence="1">
    <location>
        <begin position="150"/>
        <end position="160"/>
    </location>
</feature>
<reference evidence="2 3" key="1">
    <citation type="submission" date="2021-07" db="EMBL/GenBank/DDBJ databases">
        <title>The Aristolochia fimbriata genome: insights into angiosperm evolution, floral development and chemical biosynthesis.</title>
        <authorList>
            <person name="Jiao Y."/>
        </authorList>
    </citation>
    <scope>NUCLEOTIDE SEQUENCE [LARGE SCALE GENOMIC DNA]</scope>
    <source>
        <strain evidence="2">IBCAS-2021</strain>
        <tissue evidence="2">Leaf</tissue>
    </source>
</reference>
<dbReference type="Proteomes" id="UP000825729">
    <property type="component" value="Unassembled WGS sequence"/>
</dbReference>
<organism evidence="2 3">
    <name type="scientific">Aristolochia fimbriata</name>
    <name type="common">White veined hardy Dutchman's pipe vine</name>
    <dbReference type="NCBI Taxonomy" id="158543"/>
    <lineage>
        <taxon>Eukaryota</taxon>
        <taxon>Viridiplantae</taxon>
        <taxon>Streptophyta</taxon>
        <taxon>Embryophyta</taxon>
        <taxon>Tracheophyta</taxon>
        <taxon>Spermatophyta</taxon>
        <taxon>Magnoliopsida</taxon>
        <taxon>Magnoliidae</taxon>
        <taxon>Piperales</taxon>
        <taxon>Aristolochiaceae</taxon>
        <taxon>Aristolochia</taxon>
    </lineage>
</organism>
<proteinExistence type="predicted"/>
<accession>A0AAV7DTJ7</accession>
<dbReference type="AlphaFoldDB" id="A0AAV7DTJ7"/>
<evidence type="ECO:0000313" key="3">
    <source>
        <dbReference type="Proteomes" id="UP000825729"/>
    </source>
</evidence>